<comment type="caution">
    <text evidence="1">The sequence shown here is derived from an EMBL/GenBank/DDBJ whole genome shotgun (WGS) entry which is preliminary data.</text>
</comment>
<evidence type="ECO:0000313" key="1">
    <source>
        <dbReference type="EMBL" id="KZE66035.1"/>
    </source>
</evidence>
<accession>A0A163R104</accession>
<dbReference type="EMBL" id="LRFC01000023">
    <property type="protein sequence ID" value="KZE66035.1"/>
    <property type="molecule type" value="Genomic_DNA"/>
</dbReference>
<sequence length="99" mass="11271">MEENILDDYVALLASKGFRLNVGDLHFIDFGRHYTDATESQVKIALEVTLIQQLSFDGSYFIALLESFVKENITSKKRAYALLNQLKSNREKKHTCTVG</sequence>
<proteinExistence type="predicted"/>
<reference evidence="2" key="1">
    <citation type="submission" date="2016-01" db="EMBL/GenBank/DDBJ databases">
        <title>Draft genome of Chromobacterium sp. F49.</title>
        <authorList>
            <person name="Hong K.W."/>
        </authorList>
    </citation>
    <scope>NUCLEOTIDE SEQUENCE [LARGE SCALE GENOMIC DNA]</scope>
    <source>
        <strain evidence="2">P7IIIA</strain>
    </source>
</reference>
<dbReference type="RefSeq" id="WP_066241255.1">
    <property type="nucleotide sequence ID" value="NZ_LRFC01000023.1"/>
</dbReference>
<protein>
    <submittedName>
        <fullName evidence="1">Uncharacterized protein</fullName>
    </submittedName>
</protein>
<dbReference type="InterPro" id="IPR046126">
    <property type="entry name" value="DUF6123"/>
</dbReference>
<keyword evidence="2" id="KW-1185">Reference proteome</keyword>
<dbReference type="Pfam" id="PF19618">
    <property type="entry name" value="DUF6123"/>
    <property type="match status" value="1"/>
</dbReference>
<dbReference type="Proteomes" id="UP000076567">
    <property type="component" value="Unassembled WGS sequence"/>
</dbReference>
<gene>
    <name evidence="1" type="ORF">AWM68_06560</name>
</gene>
<evidence type="ECO:0000313" key="2">
    <source>
        <dbReference type="Proteomes" id="UP000076567"/>
    </source>
</evidence>
<organism evidence="1 2">
    <name type="scientific">Fictibacillus phosphorivorans</name>
    <dbReference type="NCBI Taxonomy" id="1221500"/>
    <lineage>
        <taxon>Bacteria</taxon>
        <taxon>Bacillati</taxon>
        <taxon>Bacillota</taxon>
        <taxon>Bacilli</taxon>
        <taxon>Bacillales</taxon>
        <taxon>Fictibacillaceae</taxon>
        <taxon>Fictibacillus</taxon>
    </lineage>
</organism>
<dbReference type="AlphaFoldDB" id="A0A163R104"/>
<dbReference type="OrthoDB" id="2453381at2"/>
<name>A0A163R104_9BACL</name>